<dbReference type="EMBL" id="BEZZ01000752">
    <property type="protein sequence ID" value="GCC35862.1"/>
    <property type="molecule type" value="Genomic_DNA"/>
</dbReference>
<accession>A0A401SZN9</accession>
<proteinExistence type="predicted"/>
<keyword evidence="3" id="KW-1185">Reference proteome</keyword>
<gene>
    <name evidence="2" type="ORF">chiPu_0014350</name>
</gene>
<name>A0A401SZN9_CHIPU</name>
<feature type="region of interest" description="Disordered" evidence="1">
    <location>
        <begin position="1"/>
        <end position="23"/>
    </location>
</feature>
<protein>
    <submittedName>
        <fullName evidence="2">Uncharacterized protein</fullName>
    </submittedName>
</protein>
<evidence type="ECO:0000313" key="3">
    <source>
        <dbReference type="Proteomes" id="UP000287033"/>
    </source>
</evidence>
<evidence type="ECO:0000313" key="2">
    <source>
        <dbReference type="EMBL" id="GCC35862.1"/>
    </source>
</evidence>
<reference evidence="2 3" key="1">
    <citation type="journal article" date="2018" name="Nat. Ecol. Evol.">
        <title>Shark genomes provide insights into elasmobranch evolution and the origin of vertebrates.</title>
        <authorList>
            <person name="Hara Y"/>
            <person name="Yamaguchi K"/>
            <person name="Onimaru K"/>
            <person name="Kadota M"/>
            <person name="Koyanagi M"/>
            <person name="Keeley SD"/>
            <person name="Tatsumi K"/>
            <person name="Tanaka K"/>
            <person name="Motone F"/>
            <person name="Kageyama Y"/>
            <person name="Nozu R"/>
            <person name="Adachi N"/>
            <person name="Nishimura O"/>
            <person name="Nakagawa R"/>
            <person name="Tanegashima C"/>
            <person name="Kiyatake I"/>
            <person name="Matsumoto R"/>
            <person name="Murakumo K"/>
            <person name="Nishida K"/>
            <person name="Terakita A"/>
            <person name="Kuratani S"/>
            <person name="Sato K"/>
            <person name="Hyodo S Kuraku.S."/>
        </authorList>
    </citation>
    <scope>NUCLEOTIDE SEQUENCE [LARGE SCALE GENOMIC DNA]</scope>
</reference>
<sequence>MRAQLCRTHARRRASRKLANPDEEDVRKREFVDGKPELYITPRSEKSLNSSAPECYMHRYQALIPEWKEFIGYTT</sequence>
<dbReference type="AlphaFoldDB" id="A0A401SZN9"/>
<dbReference type="Proteomes" id="UP000287033">
    <property type="component" value="Unassembled WGS sequence"/>
</dbReference>
<comment type="caution">
    <text evidence="2">The sequence shown here is derived from an EMBL/GenBank/DDBJ whole genome shotgun (WGS) entry which is preliminary data.</text>
</comment>
<organism evidence="2 3">
    <name type="scientific">Chiloscyllium punctatum</name>
    <name type="common">Brownbanded bambooshark</name>
    <name type="synonym">Hemiscyllium punctatum</name>
    <dbReference type="NCBI Taxonomy" id="137246"/>
    <lineage>
        <taxon>Eukaryota</taxon>
        <taxon>Metazoa</taxon>
        <taxon>Chordata</taxon>
        <taxon>Craniata</taxon>
        <taxon>Vertebrata</taxon>
        <taxon>Chondrichthyes</taxon>
        <taxon>Elasmobranchii</taxon>
        <taxon>Galeomorphii</taxon>
        <taxon>Galeoidea</taxon>
        <taxon>Orectolobiformes</taxon>
        <taxon>Hemiscylliidae</taxon>
        <taxon>Chiloscyllium</taxon>
    </lineage>
</organism>
<evidence type="ECO:0000256" key="1">
    <source>
        <dbReference type="SAM" id="MobiDB-lite"/>
    </source>
</evidence>